<dbReference type="EMBL" id="MTYJ01000027">
    <property type="protein sequence ID" value="OQV20873.1"/>
    <property type="molecule type" value="Genomic_DNA"/>
</dbReference>
<dbReference type="OrthoDB" id="10497328at2759"/>
<comment type="caution">
    <text evidence="1">The sequence shown here is derived from an EMBL/GenBank/DDBJ whole genome shotgun (WGS) entry which is preliminary data.</text>
</comment>
<accession>A0A1W0X095</accession>
<protein>
    <submittedName>
        <fullName evidence="1">Uncharacterized protein</fullName>
    </submittedName>
</protein>
<reference evidence="2" key="1">
    <citation type="submission" date="2017-01" db="EMBL/GenBank/DDBJ databases">
        <title>Comparative genomics of anhydrobiosis in the tardigrade Hypsibius dujardini.</title>
        <authorList>
            <person name="Yoshida Y."/>
            <person name="Koutsovoulos G."/>
            <person name="Laetsch D."/>
            <person name="Stevens L."/>
            <person name="Kumar S."/>
            <person name="Horikawa D."/>
            <person name="Ishino K."/>
            <person name="Komine S."/>
            <person name="Tomita M."/>
            <person name="Blaxter M."/>
            <person name="Arakawa K."/>
        </authorList>
    </citation>
    <scope>NUCLEOTIDE SEQUENCE [LARGE SCALE GENOMIC DNA]</scope>
    <source>
        <strain evidence="2">Z151</strain>
    </source>
</reference>
<dbReference type="Proteomes" id="UP000192578">
    <property type="component" value="Unassembled WGS sequence"/>
</dbReference>
<keyword evidence="2" id="KW-1185">Reference proteome</keyword>
<gene>
    <name evidence="1" type="ORF">BV898_05215</name>
</gene>
<proteinExistence type="predicted"/>
<name>A0A1W0X095_HYPEX</name>
<evidence type="ECO:0000313" key="1">
    <source>
        <dbReference type="EMBL" id="OQV20873.1"/>
    </source>
</evidence>
<sequence length="605" mass="69808">MKSAKVPHKTPGGVRIDVTKRTPVWWDTPEALSGHQLKKIVQQKNNEDLNALLHHPSKLGLSTDADTNKIYQTINYIVTQPDEYYLAQKLKVGNQLKKVAVQHGDFTPLTEPYRSIGGVTVFDEMLIRRAIRTRIPARLQSMENLRPHISDKSHHLERFLPSMNMEMRALLASVKSPGAKATLAAGTPRPRDKKRLALALHPAEDLCSPTDGGYVSWCLFMKKLHDCNNKIVRGRDLSEFVDQSEQYVEEQLKKLRLKNVVTLVYDSPHLGGASHILYSTNELQQLIGKMDPEVRNSERRSFLSYLHWIDVLLTSISNVRLREIISWKPLTYVRVEELRNNFEPDNLNRAPRTQRKVTKDNATDLVNQVHEKWKKIERAKGIKYEKFLRRKQEEVFWTLRNPNWAERAVKRKKETFTDRYHQKRDVLRVNTWYSDLEDQCKVVMGTVKPMKMVERFGAISWDHFNFALERLALVFCSLSSRDLTDLQMRAAARFVLREVLGGPEDLISRCFKYRGIPYELPFLRPGRGKSLVMEVEEILNQPKPDDYRFYNKLSAELPTVFASIDGMTKEGSNAPVLKHPVIDVRGSMKPISLPVRSHLPPSTSE</sequence>
<dbReference type="AlphaFoldDB" id="A0A1W0X095"/>
<evidence type="ECO:0000313" key="2">
    <source>
        <dbReference type="Proteomes" id="UP000192578"/>
    </source>
</evidence>
<organism evidence="1 2">
    <name type="scientific">Hypsibius exemplaris</name>
    <name type="common">Freshwater tardigrade</name>
    <dbReference type="NCBI Taxonomy" id="2072580"/>
    <lineage>
        <taxon>Eukaryota</taxon>
        <taxon>Metazoa</taxon>
        <taxon>Ecdysozoa</taxon>
        <taxon>Tardigrada</taxon>
        <taxon>Eutardigrada</taxon>
        <taxon>Parachela</taxon>
        <taxon>Hypsibioidea</taxon>
        <taxon>Hypsibiidae</taxon>
        <taxon>Hypsibius</taxon>
    </lineage>
</organism>